<comment type="caution">
    <text evidence="2">The sequence shown here is derived from an EMBL/GenBank/DDBJ whole genome shotgun (WGS) entry which is preliminary data.</text>
</comment>
<proteinExistence type="predicted"/>
<evidence type="ECO:0000313" key="2">
    <source>
        <dbReference type="EMBL" id="GHB26429.1"/>
    </source>
</evidence>
<name>A0ABQ3E7Z9_9ACTN</name>
<reference evidence="3" key="1">
    <citation type="journal article" date="2019" name="Int. J. Syst. Evol. Microbiol.">
        <title>The Global Catalogue of Microorganisms (GCM) 10K type strain sequencing project: providing services to taxonomists for standard genome sequencing and annotation.</title>
        <authorList>
            <consortium name="The Broad Institute Genomics Platform"/>
            <consortium name="The Broad Institute Genome Sequencing Center for Infectious Disease"/>
            <person name="Wu L."/>
            <person name="Ma J."/>
        </authorList>
    </citation>
    <scope>NUCLEOTIDE SEQUENCE [LARGE SCALE GENOMIC DNA]</scope>
    <source>
        <strain evidence="3">JCM 4737</strain>
    </source>
</reference>
<organism evidence="2 3">
    <name type="scientific">Streptomyces chryseus</name>
    <dbReference type="NCBI Taxonomy" id="68186"/>
    <lineage>
        <taxon>Bacteria</taxon>
        <taxon>Bacillati</taxon>
        <taxon>Actinomycetota</taxon>
        <taxon>Actinomycetes</taxon>
        <taxon>Kitasatosporales</taxon>
        <taxon>Streptomycetaceae</taxon>
        <taxon>Streptomyces</taxon>
    </lineage>
</organism>
<evidence type="ECO:0000313" key="3">
    <source>
        <dbReference type="Proteomes" id="UP000599437"/>
    </source>
</evidence>
<protein>
    <submittedName>
        <fullName evidence="2">Uncharacterized protein</fullName>
    </submittedName>
</protein>
<accession>A0ABQ3E7Z9</accession>
<gene>
    <name evidence="2" type="ORF">GCM10010346_57520</name>
</gene>
<evidence type="ECO:0000256" key="1">
    <source>
        <dbReference type="SAM" id="MobiDB-lite"/>
    </source>
</evidence>
<dbReference type="Proteomes" id="UP000599437">
    <property type="component" value="Unassembled WGS sequence"/>
</dbReference>
<sequence length="101" mass="10624">MPIGDTSNCGATRLWRTGKNLALLEKPARDKSPDQAPFGPEGDGQFPRDQAGGTRHPGPPSAGGTAREVQHALPGPHFLLIRAAWKARRPGPSGGQPARTV</sequence>
<feature type="region of interest" description="Disordered" evidence="1">
    <location>
        <begin position="22"/>
        <end position="75"/>
    </location>
</feature>
<dbReference type="EMBL" id="BMVO01000028">
    <property type="protein sequence ID" value="GHB26429.1"/>
    <property type="molecule type" value="Genomic_DNA"/>
</dbReference>
<keyword evidence="3" id="KW-1185">Reference proteome</keyword>